<dbReference type="Proteomes" id="UP001187471">
    <property type="component" value="Unassembled WGS sequence"/>
</dbReference>
<name>A0AA88RWT8_9ASTE</name>
<reference evidence="1" key="1">
    <citation type="submission" date="2022-12" db="EMBL/GenBank/DDBJ databases">
        <title>Draft genome assemblies for two species of Escallonia (Escalloniales).</title>
        <authorList>
            <person name="Chanderbali A."/>
            <person name="Dervinis C."/>
            <person name="Anghel I."/>
            <person name="Soltis D."/>
            <person name="Soltis P."/>
            <person name="Zapata F."/>
        </authorList>
    </citation>
    <scope>NUCLEOTIDE SEQUENCE</scope>
    <source>
        <strain evidence="1">UCBG92.1500</strain>
        <tissue evidence="1">Leaf</tissue>
    </source>
</reference>
<sequence length="15" mass="1894">MMENRMDMYLLMTKS</sequence>
<accession>A0AA88RWT8</accession>
<proteinExistence type="predicted"/>
<gene>
    <name evidence="1" type="ORF">RJ640_000214</name>
</gene>
<comment type="caution">
    <text evidence="1">The sequence shown here is derived from an EMBL/GenBank/DDBJ whole genome shotgun (WGS) entry which is preliminary data.</text>
</comment>
<organism evidence="1 2">
    <name type="scientific">Escallonia rubra</name>
    <dbReference type="NCBI Taxonomy" id="112253"/>
    <lineage>
        <taxon>Eukaryota</taxon>
        <taxon>Viridiplantae</taxon>
        <taxon>Streptophyta</taxon>
        <taxon>Embryophyta</taxon>
        <taxon>Tracheophyta</taxon>
        <taxon>Spermatophyta</taxon>
        <taxon>Magnoliopsida</taxon>
        <taxon>eudicotyledons</taxon>
        <taxon>Gunneridae</taxon>
        <taxon>Pentapetalae</taxon>
        <taxon>asterids</taxon>
        <taxon>campanulids</taxon>
        <taxon>Escalloniales</taxon>
        <taxon>Escalloniaceae</taxon>
        <taxon>Escallonia</taxon>
    </lineage>
</organism>
<keyword evidence="2" id="KW-1185">Reference proteome</keyword>
<evidence type="ECO:0000313" key="2">
    <source>
        <dbReference type="Proteomes" id="UP001187471"/>
    </source>
</evidence>
<protein>
    <submittedName>
        <fullName evidence="1">Uncharacterized protein</fullName>
    </submittedName>
</protein>
<dbReference type="EMBL" id="JAVXUO010000595">
    <property type="protein sequence ID" value="KAK2990935.1"/>
    <property type="molecule type" value="Genomic_DNA"/>
</dbReference>
<evidence type="ECO:0000313" key="1">
    <source>
        <dbReference type="EMBL" id="KAK2990935.1"/>
    </source>
</evidence>